<evidence type="ECO:0000256" key="1">
    <source>
        <dbReference type="SAM" id="Phobius"/>
    </source>
</evidence>
<protein>
    <submittedName>
        <fullName evidence="2">Uncharacterized protein</fullName>
    </submittedName>
</protein>
<keyword evidence="3" id="KW-1185">Reference proteome</keyword>
<sequence>MPTPRIITRLNNPSVEKGYSKTISTKGVAIILAIMPAIATYAVSFVDKIRESELTYVNQQIKQLYGPLYSLNVASSAAWAQFKRMHWPSGGRRYFFDPSHPPTVEQTDQWRNWMAMVFQPINIKIETVIVENSQLVLGNEIPVVFKEAMTQTEAYRAVMAKWKDTDRLNVSAYTNAVGNTVTGLNYPEGIGECVRNGYLALKKRQEELQNNVFSVFFSEKIKPDTSCLSSSQK</sequence>
<keyword evidence="1" id="KW-0472">Membrane</keyword>
<keyword evidence="1" id="KW-0812">Transmembrane</keyword>
<gene>
    <name evidence="2" type="ORF">P3W85_36855</name>
</gene>
<reference evidence="2 3" key="1">
    <citation type="submission" date="2023-03" db="EMBL/GenBank/DDBJ databases">
        <title>Draft assemblies of triclosan tolerant bacteria isolated from returned activated sludge.</title>
        <authorList>
            <person name="Van Hamelsveld S."/>
        </authorList>
    </citation>
    <scope>NUCLEOTIDE SEQUENCE [LARGE SCALE GENOMIC DNA]</scope>
    <source>
        <strain evidence="2 3">GW210010_S58</strain>
    </source>
</reference>
<feature type="transmembrane region" description="Helical" evidence="1">
    <location>
        <begin position="27"/>
        <end position="44"/>
    </location>
</feature>
<proteinExistence type="predicted"/>
<keyword evidence="1" id="KW-1133">Transmembrane helix</keyword>
<organism evidence="2 3">
    <name type="scientific">Cupriavidus basilensis</name>
    <dbReference type="NCBI Taxonomy" id="68895"/>
    <lineage>
        <taxon>Bacteria</taxon>
        <taxon>Pseudomonadati</taxon>
        <taxon>Pseudomonadota</taxon>
        <taxon>Betaproteobacteria</taxon>
        <taxon>Burkholderiales</taxon>
        <taxon>Burkholderiaceae</taxon>
        <taxon>Cupriavidus</taxon>
    </lineage>
</organism>
<name>A0ABT6B161_9BURK</name>
<evidence type="ECO:0000313" key="2">
    <source>
        <dbReference type="EMBL" id="MDF3838464.1"/>
    </source>
</evidence>
<dbReference type="Proteomes" id="UP001216674">
    <property type="component" value="Unassembled WGS sequence"/>
</dbReference>
<dbReference type="RefSeq" id="WP_276268419.1">
    <property type="nucleotide sequence ID" value="NZ_JARJLM010000594.1"/>
</dbReference>
<accession>A0ABT6B161</accession>
<evidence type="ECO:0000313" key="3">
    <source>
        <dbReference type="Proteomes" id="UP001216674"/>
    </source>
</evidence>
<comment type="caution">
    <text evidence="2">The sequence shown here is derived from an EMBL/GenBank/DDBJ whole genome shotgun (WGS) entry which is preliminary data.</text>
</comment>
<dbReference type="EMBL" id="JARJLM010000594">
    <property type="protein sequence ID" value="MDF3838464.1"/>
    <property type="molecule type" value="Genomic_DNA"/>
</dbReference>